<accession>V9IAW0</accession>
<dbReference type="EMBL" id="JR038365">
    <property type="protein sequence ID" value="AEY58225.1"/>
    <property type="molecule type" value="mRNA"/>
</dbReference>
<gene>
    <name evidence="2" type="ORF">ACCB00756.2</name>
</gene>
<protein>
    <submittedName>
        <fullName evidence="2">Uncharacterized protein</fullName>
    </submittedName>
</protein>
<feature type="region of interest" description="Disordered" evidence="1">
    <location>
        <begin position="51"/>
        <end position="71"/>
    </location>
</feature>
<evidence type="ECO:0000313" key="2">
    <source>
        <dbReference type="EMBL" id="AEY58225.1"/>
    </source>
</evidence>
<reference evidence="2" key="1">
    <citation type="submission" date="2011-11" db="EMBL/GenBank/DDBJ databases">
        <title>Decoding the brain transcriptome of the Eastern honeybee (Apis cerana) based on pyrosequencing.</title>
        <authorList>
            <person name="Sun L."/>
            <person name="Zheng H."/>
            <person name="Wang Y."/>
            <person name="Xie X."/>
            <person name="Zhu Y."/>
            <person name="Gu W."/>
            <person name="Wang S."/>
        </authorList>
    </citation>
    <scope>NUCLEOTIDE SEQUENCE</scope>
    <source>
        <tissue evidence="2">Brain</tissue>
    </source>
</reference>
<feature type="compositionally biased region" description="Basic and acidic residues" evidence="1">
    <location>
        <begin position="61"/>
        <end position="71"/>
    </location>
</feature>
<dbReference type="AlphaFoldDB" id="V9IAW0"/>
<sequence length="113" mass="13150">MFELYGMNKDGMVYRSPPPRRKEVDILETCLQLPSPELMRKLPNGDAIHHAKDSGVSTSFDKNKDPPRESGRCVDAMIRRTERVEEMDSDDWFLFPWMCSGRRCWITFSFGTT</sequence>
<organism evidence="2">
    <name type="scientific">Apis cerana</name>
    <name type="common">Indian honeybee</name>
    <dbReference type="NCBI Taxonomy" id="7461"/>
    <lineage>
        <taxon>Eukaryota</taxon>
        <taxon>Metazoa</taxon>
        <taxon>Ecdysozoa</taxon>
        <taxon>Arthropoda</taxon>
        <taxon>Hexapoda</taxon>
        <taxon>Insecta</taxon>
        <taxon>Pterygota</taxon>
        <taxon>Neoptera</taxon>
        <taxon>Endopterygota</taxon>
        <taxon>Hymenoptera</taxon>
        <taxon>Apocrita</taxon>
        <taxon>Aculeata</taxon>
        <taxon>Apoidea</taxon>
        <taxon>Anthophila</taxon>
        <taxon>Apidae</taxon>
        <taxon>Apis</taxon>
    </lineage>
</organism>
<evidence type="ECO:0000256" key="1">
    <source>
        <dbReference type="SAM" id="MobiDB-lite"/>
    </source>
</evidence>
<proteinExistence type="evidence at transcript level"/>
<name>V9IAW0_APICE</name>